<feature type="region of interest" description="Disordered" evidence="1">
    <location>
        <begin position="215"/>
        <end position="283"/>
    </location>
</feature>
<proteinExistence type="predicted"/>
<keyword evidence="4" id="KW-1185">Reference proteome</keyword>
<accession>A0AAD6HRN5</accession>
<reference evidence="3" key="1">
    <citation type="journal article" date="2023" name="IMA Fungus">
        <title>Comparative genomic study of the Penicillium genus elucidates a diverse pangenome and 15 lateral gene transfer events.</title>
        <authorList>
            <person name="Petersen C."/>
            <person name="Sorensen T."/>
            <person name="Nielsen M.R."/>
            <person name="Sondergaard T.E."/>
            <person name="Sorensen J.L."/>
            <person name="Fitzpatrick D.A."/>
            <person name="Frisvad J.C."/>
            <person name="Nielsen K.L."/>
        </authorList>
    </citation>
    <scope>NUCLEOTIDE SEQUENCE</scope>
    <source>
        <strain evidence="3">IBT 17514</strain>
    </source>
</reference>
<reference evidence="3" key="2">
    <citation type="submission" date="2023-01" db="EMBL/GenBank/DDBJ databases">
        <authorList>
            <person name="Petersen C."/>
        </authorList>
    </citation>
    <scope>NUCLEOTIDE SEQUENCE</scope>
    <source>
        <strain evidence="3">IBT 17514</strain>
    </source>
</reference>
<evidence type="ECO:0000256" key="2">
    <source>
        <dbReference type="SAM" id="Phobius"/>
    </source>
</evidence>
<comment type="caution">
    <text evidence="3">The sequence shown here is derived from an EMBL/GenBank/DDBJ whole genome shotgun (WGS) entry which is preliminary data.</text>
</comment>
<keyword evidence="2" id="KW-0812">Transmembrane</keyword>
<evidence type="ECO:0000313" key="4">
    <source>
        <dbReference type="Proteomes" id="UP001215712"/>
    </source>
</evidence>
<feature type="compositionally biased region" description="Polar residues" evidence="1">
    <location>
        <begin position="234"/>
        <end position="255"/>
    </location>
</feature>
<feature type="region of interest" description="Disordered" evidence="1">
    <location>
        <begin position="373"/>
        <end position="416"/>
    </location>
</feature>
<feature type="compositionally biased region" description="Pro residues" evidence="1">
    <location>
        <begin position="261"/>
        <end position="270"/>
    </location>
</feature>
<organism evidence="3 4">
    <name type="scientific">Penicillium malachiteum</name>
    <dbReference type="NCBI Taxonomy" id="1324776"/>
    <lineage>
        <taxon>Eukaryota</taxon>
        <taxon>Fungi</taxon>
        <taxon>Dikarya</taxon>
        <taxon>Ascomycota</taxon>
        <taxon>Pezizomycotina</taxon>
        <taxon>Eurotiomycetes</taxon>
        <taxon>Eurotiomycetidae</taxon>
        <taxon>Eurotiales</taxon>
        <taxon>Aspergillaceae</taxon>
        <taxon>Penicillium</taxon>
    </lineage>
</organism>
<feature type="compositionally biased region" description="Low complexity" evidence="1">
    <location>
        <begin position="271"/>
        <end position="282"/>
    </location>
</feature>
<feature type="transmembrane region" description="Helical" evidence="2">
    <location>
        <begin position="184"/>
        <end position="209"/>
    </location>
</feature>
<feature type="compositionally biased region" description="Basic and acidic residues" evidence="1">
    <location>
        <begin position="388"/>
        <end position="398"/>
    </location>
</feature>
<sequence>MWNVSSSTSPAHEKGIIEARNTYPKNEDPIVTLTSVLTTTVHPTWVVTEAVTIAGIPTAPTDSSTQPDNAPTELTIANTQAEATQTALPQSQTAISEALSIALTTSASSSQQVSDSHPYTWETTPVYWSVSATVATASTFQTATSTAAAQSYSSSPLSTSTSMASVIAGASTSSVQSKNSHHKVGVIVGGTVGGVAFCAIGLLACFLFIRRRRRGGQHQRKNSRQSLLHDRHSISSFNDTHQRQYSQSSMNTIQEVSIPSAPAPVFPPPRNFSNPSNIRPNPVLAASNQDLSLDRMYLREESPPGYTEGFNYDVERSPVSPIIEISPPSRSVSNYSRCSWEGSDSLKFPQEYDLSVPNSRQVSAYYPGESTFTLPDTASPSSNVIDMAKTRDSARSDPFDLEPSPRSPPKEPPLPPSYWRFRF</sequence>
<protein>
    <recommendedName>
        <fullName evidence="5">Mid2 domain-containing protein</fullName>
    </recommendedName>
</protein>
<evidence type="ECO:0000313" key="3">
    <source>
        <dbReference type="EMBL" id="KAJ5733485.1"/>
    </source>
</evidence>
<keyword evidence="2" id="KW-1133">Transmembrane helix</keyword>
<feature type="compositionally biased region" description="Pro residues" evidence="1">
    <location>
        <begin position="405"/>
        <end position="416"/>
    </location>
</feature>
<feature type="compositionally biased region" description="Polar residues" evidence="1">
    <location>
        <begin position="373"/>
        <end position="384"/>
    </location>
</feature>
<dbReference type="AlphaFoldDB" id="A0AAD6HRN5"/>
<gene>
    <name evidence="3" type="ORF">N7493_002271</name>
</gene>
<evidence type="ECO:0008006" key="5">
    <source>
        <dbReference type="Google" id="ProtNLM"/>
    </source>
</evidence>
<dbReference type="EMBL" id="JAQJAN010000003">
    <property type="protein sequence ID" value="KAJ5733485.1"/>
    <property type="molecule type" value="Genomic_DNA"/>
</dbReference>
<name>A0AAD6HRN5_9EURO</name>
<keyword evidence="2" id="KW-0472">Membrane</keyword>
<dbReference type="Proteomes" id="UP001215712">
    <property type="component" value="Unassembled WGS sequence"/>
</dbReference>
<evidence type="ECO:0000256" key="1">
    <source>
        <dbReference type="SAM" id="MobiDB-lite"/>
    </source>
</evidence>